<name>A0A9D9IQN7_9BACT</name>
<reference evidence="1" key="2">
    <citation type="journal article" date="2021" name="PeerJ">
        <title>Extensive microbial diversity within the chicken gut microbiome revealed by metagenomics and culture.</title>
        <authorList>
            <person name="Gilroy R."/>
            <person name="Ravi A."/>
            <person name="Getino M."/>
            <person name="Pursley I."/>
            <person name="Horton D.L."/>
            <person name="Alikhan N.F."/>
            <person name="Baker D."/>
            <person name="Gharbi K."/>
            <person name="Hall N."/>
            <person name="Watson M."/>
            <person name="Adriaenssens E.M."/>
            <person name="Foster-Nyarko E."/>
            <person name="Jarju S."/>
            <person name="Secka A."/>
            <person name="Antonio M."/>
            <person name="Oren A."/>
            <person name="Chaudhuri R.R."/>
            <person name="La Ragione R."/>
            <person name="Hildebrand F."/>
            <person name="Pallen M.J."/>
        </authorList>
    </citation>
    <scope>NUCLEOTIDE SEQUENCE</scope>
    <source>
        <strain evidence="1">6919</strain>
    </source>
</reference>
<reference evidence="1" key="1">
    <citation type="submission" date="2020-10" db="EMBL/GenBank/DDBJ databases">
        <authorList>
            <person name="Gilroy R."/>
        </authorList>
    </citation>
    <scope>NUCLEOTIDE SEQUENCE</scope>
    <source>
        <strain evidence="1">6919</strain>
    </source>
</reference>
<dbReference type="InterPro" id="IPR027840">
    <property type="entry name" value="DUF4493"/>
</dbReference>
<accession>A0A9D9IQN7</accession>
<organism evidence="1 2">
    <name type="scientific">Candidatus Limisoma faecipullorum</name>
    <dbReference type="NCBI Taxonomy" id="2840854"/>
    <lineage>
        <taxon>Bacteria</taxon>
        <taxon>Pseudomonadati</taxon>
        <taxon>Bacteroidota</taxon>
        <taxon>Bacteroidia</taxon>
        <taxon>Bacteroidales</taxon>
        <taxon>Candidatus Limisoma</taxon>
    </lineage>
</organism>
<sequence>MKRLSLYILSSLLLITAGCKEDYNQLATGYGDLGITLSIDTTITNIALAQPIKIDAPDINSISISAKGENGNLREWKNIEEFEQTHKMIPVDNYTFQASSGQTDAEGYVTPVFAAECKAYVNDNSLTEISLDCKVASTIITSTKRINNQIIKDLSIRVKSDNGKYVALSRNDMAAMINPGKIRGEVTITDNSGREVTIQPIEIENAESAEHYEIYATTPDDGSNTICFVYDGHTVNSPMTVEVDDALFSTAPPIFKTQGLQENNTLEISENETIETPVICELTIPGGLQHLYLSVHSSISSNGFNINETDIANGISDTLSGLIIAEGNTEGSEFVTIDFTELASCLPASNGESTAYDITLQAKDKQGRVSGTPCTITIVINPVNIRIMPPEEIPLEADKAIFNVAYNGDDFNDIQLQYETSGDIWNTLKTVSVSNNDDGTYSVTTIIPEELHMLKVRAEYKNGLRYSEPVILRRQIPEFGVICERDNIWTSKADIIITGDYAEKIIKYISVYIKEKGGDLHPAVIERVPEEHRITISTLMPSTGYSIVVSTSANDEKHIDFTTEDAVELSNGDFEDNIKETINIPLINCGGKYSNLNSWMPTYNTSSIKVSEAEGWASVNAKTCSEHARTSNTWFKVPTTEIIRNSYEGQYAVKLTNAAWDINGIEPPRDTRTDDGYFSRNVPHIANRSAGKIFLGTYTFAADGSEKYEEGISFTSRPTAITGYYYYRQDVNDTEETGLVTIRLINETDGNATVIGEGRGELHASTSFTRFSVPVTYTIRNMQATKLQVMVSSSCYASYDQSEETRKIKTTDHLEKGVSTGAELVIDDLQLLYE</sequence>
<dbReference type="EMBL" id="JADIMC010000115">
    <property type="protein sequence ID" value="MBO8477239.1"/>
    <property type="molecule type" value="Genomic_DNA"/>
</dbReference>
<dbReference type="Pfam" id="PF14900">
    <property type="entry name" value="DUF4493"/>
    <property type="match status" value="1"/>
</dbReference>
<gene>
    <name evidence="1" type="ORF">IAB88_09670</name>
</gene>
<dbReference type="Gene3D" id="2.60.120.890">
    <property type="entry name" value="BT2081, beta-jelly-roll domain"/>
    <property type="match status" value="1"/>
</dbReference>
<proteinExistence type="predicted"/>
<dbReference type="AlphaFoldDB" id="A0A9D9IQN7"/>
<dbReference type="PROSITE" id="PS51257">
    <property type="entry name" value="PROKAR_LIPOPROTEIN"/>
    <property type="match status" value="1"/>
</dbReference>
<protein>
    <submittedName>
        <fullName evidence="1">DUF4493 domain-containing protein</fullName>
    </submittedName>
</protein>
<evidence type="ECO:0000313" key="1">
    <source>
        <dbReference type="EMBL" id="MBO8477239.1"/>
    </source>
</evidence>
<dbReference type="Proteomes" id="UP000823598">
    <property type="component" value="Unassembled WGS sequence"/>
</dbReference>
<dbReference type="InterPro" id="IPR038653">
    <property type="entry name" value="Put_CMD_sf"/>
</dbReference>
<comment type="caution">
    <text evidence="1">The sequence shown here is derived from an EMBL/GenBank/DDBJ whole genome shotgun (WGS) entry which is preliminary data.</text>
</comment>
<evidence type="ECO:0000313" key="2">
    <source>
        <dbReference type="Proteomes" id="UP000823598"/>
    </source>
</evidence>